<evidence type="ECO:0000256" key="1">
    <source>
        <dbReference type="SAM" id="MobiDB-lite"/>
    </source>
</evidence>
<feature type="compositionally biased region" description="Basic and acidic residues" evidence="1">
    <location>
        <begin position="13"/>
        <end position="23"/>
    </location>
</feature>
<keyword evidence="3" id="KW-1185">Reference proteome</keyword>
<evidence type="ECO:0008006" key="4">
    <source>
        <dbReference type="Google" id="ProtNLM"/>
    </source>
</evidence>
<accession>A0A6A5VH45</accession>
<organism evidence="2 3">
    <name type="scientific">Bimuria novae-zelandiae CBS 107.79</name>
    <dbReference type="NCBI Taxonomy" id="1447943"/>
    <lineage>
        <taxon>Eukaryota</taxon>
        <taxon>Fungi</taxon>
        <taxon>Dikarya</taxon>
        <taxon>Ascomycota</taxon>
        <taxon>Pezizomycotina</taxon>
        <taxon>Dothideomycetes</taxon>
        <taxon>Pleosporomycetidae</taxon>
        <taxon>Pleosporales</taxon>
        <taxon>Massarineae</taxon>
        <taxon>Didymosphaeriaceae</taxon>
        <taxon>Bimuria</taxon>
    </lineage>
</organism>
<evidence type="ECO:0000313" key="2">
    <source>
        <dbReference type="EMBL" id="KAF1975182.1"/>
    </source>
</evidence>
<name>A0A6A5VH45_9PLEO</name>
<gene>
    <name evidence="2" type="ORF">BU23DRAFT_552597</name>
</gene>
<evidence type="ECO:0000313" key="3">
    <source>
        <dbReference type="Proteomes" id="UP000800036"/>
    </source>
</evidence>
<sequence length="252" mass="27991">MARKSNDTPSSTRIRDNQRRSRTRRAELLHDLQKRVQEYERQGVAATLEMQRAARKVVQENARLRALLALRGVSSEEVESFLRSSEEASTLEANLPSFQEPSMAHQHQAPEQEDNGFFKAAESSHQTGSRYVGHEPTRADPQLVMDRTENHNAAGYDDSQGHRDSNDSNFPCTVIEPSDCPSTLDCFCAPPPVSEYHPASSQLEISCEAAAAVIANMRGHGDRESIRASLGCRGQEHCTIKNSTVLQIMDEG</sequence>
<proteinExistence type="predicted"/>
<dbReference type="PANTHER" id="PTHR42070:SF1">
    <property type="entry name" value="FILAMENT ASSOCIATED PROTEIN, PUTATIVE (AFU_ORTHOLOGUE AFUA_8G06630)-RELATED"/>
    <property type="match status" value="1"/>
</dbReference>
<dbReference type="CDD" id="cd14688">
    <property type="entry name" value="bZIP_YAP"/>
    <property type="match status" value="1"/>
</dbReference>
<dbReference type="AlphaFoldDB" id="A0A6A5VH45"/>
<reference evidence="2" key="1">
    <citation type="journal article" date="2020" name="Stud. Mycol.">
        <title>101 Dothideomycetes genomes: a test case for predicting lifestyles and emergence of pathogens.</title>
        <authorList>
            <person name="Haridas S."/>
            <person name="Albert R."/>
            <person name="Binder M."/>
            <person name="Bloem J."/>
            <person name="Labutti K."/>
            <person name="Salamov A."/>
            <person name="Andreopoulos B."/>
            <person name="Baker S."/>
            <person name="Barry K."/>
            <person name="Bills G."/>
            <person name="Bluhm B."/>
            <person name="Cannon C."/>
            <person name="Castanera R."/>
            <person name="Culley D."/>
            <person name="Daum C."/>
            <person name="Ezra D."/>
            <person name="Gonzalez J."/>
            <person name="Henrissat B."/>
            <person name="Kuo A."/>
            <person name="Liang C."/>
            <person name="Lipzen A."/>
            <person name="Lutzoni F."/>
            <person name="Magnuson J."/>
            <person name="Mondo S."/>
            <person name="Nolan M."/>
            <person name="Ohm R."/>
            <person name="Pangilinan J."/>
            <person name="Park H.-J."/>
            <person name="Ramirez L."/>
            <person name="Alfaro M."/>
            <person name="Sun H."/>
            <person name="Tritt A."/>
            <person name="Yoshinaga Y."/>
            <person name="Zwiers L.-H."/>
            <person name="Turgeon B."/>
            <person name="Goodwin S."/>
            <person name="Spatafora J."/>
            <person name="Crous P."/>
            <person name="Grigoriev I."/>
        </authorList>
    </citation>
    <scope>NUCLEOTIDE SEQUENCE</scope>
    <source>
        <strain evidence="2">CBS 107.79</strain>
    </source>
</reference>
<dbReference type="Proteomes" id="UP000800036">
    <property type="component" value="Unassembled WGS sequence"/>
</dbReference>
<protein>
    <recommendedName>
        <fullName evidence="4">BZIP domain-containing protein</fullName>
    </recommendedName>
</protein>
<feature type="region of interest" description="Disordered" evidence="1">
    <location>
        <begin position="1"/>
        <end position="23"/>
    </location>
</feature>
<dbReference type="EMBL" id="ML976671">
    <property type="protein sequence ID" value="KAF1975182.1"/>
    <property type="molecule type" value="Genomic_DNA"/>
</dbReference>
<dbReference type="PANTHER" id="PTHR42070">
    <property type="entry name" value="FILAMENT ASSOCIATED PROTEIN, PUTATIVE (AFU_ORTHOLOGUE AFUA_8G06630)-RELATED"/>
    <property type="match status" value="1"/>
</dbReference>
<dbReference type="OrthoDB" id="4505928at2759"/>